<dbReference type="InterPro" id="IPR053712">
    <property type="entry name" value="Bac_CellDiv_Activator"/>
</dbReference>
<evidence type="ECO:0000256" key="4">
    <source>
        <dbReference type="ARBA" id="ARBA00022618"/>
    </source>
</evidence>
<dbReference type="GO" id="GO:0000921">
    <property type="term" value="P:septin ring assembly"/>
    <property type="evidence" value="ECO:0007669"/>
    <property type="project" value="TreeGrafter"/>
</dbReference>
<organism evidence="10 11">
    <name type="scientific">Jeotgalibacillus soli</name>
    <dbReference type="NCBI Taxonomy" id="889306"/>
    <lineage>
        <taxon>Bacteria</taxon>
        <taxon>Bacillati</taxon>
        <taxon>Bacillota</taxon>
        <taxon>Bacilli</taxon>
        <taxon>Bacillales</taxon>
        <taxon>Caryophanaceae</taxon>
        <taxon>Jeotgalibacillus</taxon>
    </lineage>
</organism>
<keyword evidence="6" id="KW-0131">Cell cycle</keyword>
<gene>
    <name evidence="10" type="ORF">KP78_36090</name>
</gene>
<dbReference type="PANTHER" id="PTHR34981">
    <property type="entry name" value="CELL DIVISION PROTEIN ZAPA"/>
    <property type="match status" value="1"/>
</dbReference>
<evidence type="ECO:0000256" key="3">
    <source>
        <dbReference type="ARBA" id="ARBA00022490"/>
    </source>
</evidence>
<accession>A0A0C2R304</accession>
<evidence type="ECO:0000256" key="2">
    <source>
        <dbReference type="ARBA" id="ARBA00015195"/>
    </source>
</evidence>
<dbReference type="GO" id="GO:0043093">
    <property type="term" value="P:FtsZ-dependent cytokinesis"/>
    <property type="evidence" value="ECO:0007669"/>
    <property type="project" value="TreeGrafter"/>
</dbReference>
<dbReference type="Pfam" id="PF05164">
    <property type="entry name" value="ZapA"/>
    <property type="match status" value="1"/>
</dbReference>
<keyword evidence="3" id="KW-0963">Cytoplasm</keyword>
<evidence type="ECO:0000256" key="6">
    <source>
        <dbReference type="ARBA" id="ARBA00023306"/>
    </source>
</evidence>
<dbReference type="AlphaFoldDB" id="A0A0C2R304"/>
<dbReference type="GO" id="GO:0000917">
    <property type="term" value="P:division septum assembly"/>
    <property type="evidence" value="ECO:0007669"/>
    <property type="project" value="UniProtKB-KW"/>
</dbReference>
<dbReference type="PATRIC" id="fig|889306.3.peg.3625"/>
<comment type="subunit">
    <text evidence="8">Homodimer. Interacts with FtsZ.</text>
</comment>
<dbReference type="GO" id="GO:0005829">
    <property type="term" value="C:cytosol"/>
    <property type="evidence" value="ECO:0007669"/>
    <property type="project" value="TreeGrafter"/>
</dbReference>
<dbReference type="EMBL" id="JXRP01000019">
    <property type="protein sequence ID" value="KIL44645.1"/>
    <property type="molecule type" value="Genomic_DNA"/>
</dbReference>
<comment type="subcellular location">
    <subcellularLocation>
        <location evidence="1">Cytoplasm</location>
    </subcellularLocation>
</comment>
<evidence type="ECO:0000256" key="5">
    <source>
        <dbReference type="ARBA" id="ARBA00023210"/>
    </source>
</evidence>
<keyword evidence="11" id="KW-1185">Reference proteome</keyword>
<keyword evidence="5" id="KW-0717">Septation</keyword>
<dbReference type="Proteomes" id="UP000031938">
    <property type="component" value="Unassembled WGS sequence"/>
</dbReference>
<sequence length="52" mass="5953">MVDDKMREINTINPSLDTAKLAVLTAVNAVHDYLKLKEELEELENELKRLKG</sequence>
<comment type="caution">
    <text evidence="10">The sequence shown here is derived from an EMBL/GenBank/DDBJ whole genome shotgun (WGS) entry which is preliminary data.</text>
</comment>
<dbReference type="GO" id="GO:0032153">
    <property type="term" value="C:cell division site"/>
    <property type="evidence" value="ECO:0007669"/>
    <property type="project" value="TreeGrafter"/>
</dbReference>
<protein>
    <recommendedName>
        <fullName evidence="2">Cell division protein ZapA</fullName>
    </recommendedName>
    <alternativeName>
        <fullName evidence="9">Z ring-associated protein ZapA</fullName>
    </alternativeName>
</protein>
<dbReference type="GO" id="GO:0030428">
    <property type="term" value="C:cell septum"/>
    <property type="evidence" value="ECO:0007669"/>
    <property type="project" value="TreeGrafter"/>
</dbReference>
<evidence type="ECO:0000313" key="11">
    <source>
        <dbReference type="Proteomes" id="UP000031938"/>
    </source>
</evidence>
<proteinExistence type="predicted"/>
<dbReference type="STRING" id="889306.KP78_36090"/>
<reference evidence="10 11" key="1">
    <citation type="submission" date="2015-01" db="EMBL/GenBank/DDBJ databases">
        <title>Genome sequencing of Jeotgalibacillus soli.</title>
        <authorList>
            <person name="Goh K.M."/>
            <person name="Chan K.-G."/>
            <person name="Yaakop A.S."/>
            <person name="Ee R."/>
            <person name="Gan H.M."/>
            <person name="Chan C.S."/>
        </authorList>
    </citation>
    <scope>NUCLEOTIDE SEQUENCE [LARGE SCALE GENOMIC DNA]</scope>
    <source>
        <strain evidence="10 11">P9</strain>
    </source>
</reference>
<evidence type="ECO:0000256" key="1">
    <source>
        <dbReference type="ARBA" id="ARBA00004496"/>
    </source>
</evidence>
<dbReference type="InterPro" id="IPR036192">
    <property type="entry name" value="Cell_div_ZapA-like_sf"/>
</dbReference>
<name>A0A0C2R304_9BACL</name>
<dbReference type="SUPFAM" id="SSF102829">
    <property type="entry name" value="Cell division protein ZapA-like"/>
    <property type="match status" value="1"/>
</dbReference>
<evidence type="ECO:0000313" key="10">
    <source>
        <dbReference type="EMBL" id="KIL44645.1"/>
    </source>
</evidence>
<keyword evidence="4 10" id="KW-0132">Cell division</keyword>
<dbReference type="Gene3D" id="6.10.250.790">
    <property type="match status" value="1"/>
</dbReference>
<dbReference type="InterPro" id="IPR007838">
    <property type="entry name" value="Cell_div_ZapA-like"/>
</dbReference>
<evidence type="ECO:0000256" key="7">
    <source>
        <dbReference type="ARBA" id="ARBA00024910"/>
    </source>
</evidence>
<dbReference type="PANTHER" id="PTHR34981:SF1">
    <property type="entry name" value="CELL DIVISION PROTEIN ZAPA"/>
    <property type="match status" value="1"/>
</dbReference>
<evidence type="ECO:0000256" key="9">
    <source>
        <dbReference type="ARBA" id="ARBA00033158"/>
    </source>
</evidence>
<comment type="function">
    <text evidence="7">Activator of cell division through the inhibition of FtsZ GTPase activity, therefore promoting FtsZ assembly into bundles of protofilaments necessary for the formation of the division Z ring. It is recruited early at mid-cell but it is not essential for cell division.</text>
</comment>
<evidence type="ECO:0000256" key="8">
    <source>
        <dbReference type="ARBA" id="ARBA00026068"/>
    </source>
</evidence>